<evidence type="ECO:0000313" key="1">
    <source>
        <dbReference type="EMBL" id="MDQ0102498.1"/>
    </source>
</evidence>
<keyword evidence="2" id="KW-1185">Reference proteome</keyword>
<protein>
    <submittedName>
        <fullName evidence="1">Uncharacterized protein</fullName>
    </submittedName>
</protein>
<evidence type="ECO:0000313" key="2">
    <source>
        <dbReference type="Proteomes" id="UP001244563"/>
    </source>
</evidence>
<gene>
    <name evidence="1" type="ORF">J2T10_002151</name>
</gene>
<sequence>MEKCTVFVMADPDALPVRYYKAWEYFLPGDEVEVRLAGGAPNPGVVVAVMPDGSGMWVYVNGVGQRLFGVDEDVDITVTGTPAGAGREKA</sequence>
<dbReference type="RefSeq" id="WP_064722527.1">
    <property type="nucleotide sequence ID" value="NZ_BDDW01000005.1"/>
</dbReference>
<accession>A0ABT9TLG8</accession>
<comment type="caution">
    <text evidence="1">The sequence shown here is derived from an EMBL/GenBank/DDBJ whole genome shotgun (WGS) entry which is preliminary data.</text>
</comment>
<reference evidence="1 2" key="1">
    <citation type="submission" date="2023-07" db="EMBL/GenBank/DDBJ databases">
        <title>Sorghum-associated microbial communities from plants grown in Nebraska, USA.</title>
        <authorList>
            <person name="Schachtman D."/>
        </authorList>
    </citation>
    <scope>NUCLEOTIDE SEQUENCE [LARGE SCALE GENOMIC DNA]</scope>
    <source>
        <strain evidence="1 2">CC523</strain>
    </source>
</reference>
<dbReference type="EMBL" id="JAUSSW010000005">
    <property type="protein sequence ID" value="MDQ0102498.1"/>
    <property type="molecule type" value="Genomic_DNA"/>
</dbReference>
<organism evidence="1 2">
    <name type="scientific">Paenarthrobacter nicotinovorans</name>
    <name type="common">Arthrobacter nicotinovorans</name>
    <dbReference type="NCBI Taxonomy" id="29320"/>
    <lineage>
        <taxon>Bacteria</taxon>
        <taxon>Bacillati</taxon>
        <taxon>Actinomycetota</taxon>
        <taxon>Actinomycetes</taxon>
        <taxon>Micrococcales</taxon>
        <taxon>Micrococcaceae</taxon>
        <taxon>Paenarthrobacter</taxon>
    </lineage>
</organism>
<dbReference type="Proteomes" id="UP001244563">
    <property type="component" value="Unassembled WGS sequence"/>
</dbReference>
<name>A0ABT9TLG8_PAENI</name>
<proteinExistence type="predicted"/>